<protein>
    <submittedName>
        <fullName evidence="2">Formylmethanofuran dehydrogenase subunit C</fullName>
    </submittedName>
</protein>
<dbReference type="AlphaFoldDB" id="A0A6V8P073"/>
<keyword evidence="1" id="KW-0812">Transmembrane</keyword>
<feature type="non-terminal residue" evidence="2">
    <location>
        <position position="1"/>
    </location>
</feature>
<feature type="transmembrane region" description="Helical" evidence="1">
    <location>
        <begin position="12"/>
        <end position="30"/>
    </location>
</feature>
<proteinExistence type="predicted"/>
<dbReference type="Gene3D" id="2.160.20.60">
    <property type="entry name" value="Glutamate synthase, alpha subunit, C-terminal domain"/>
    <property type="match status" value="1"/>
</dbReference>
<name>A0A6V8P073_9ACTN</name>
<dbReference type="EMBL" id="BLRW01000392">
    <property type="protein sequence ID" value="GFP24186.1"/>
    <property type="molecule type" value="Genomic_DNA"/>
</dbReference>
<keyword evidence="1" id="KW-1133">Transmembrane helix</keyword>
<evidence type="ECO:0000313" key="2">
    <source>
        <dbReference type="EMBL" id="GFP24186.1"/>
    </source>
</evidence>
<evidence type="ECO:0000256" key="1">
    <source>
        <dbReference type="SAM" id="Phobius"/>
    </source>
</evidence>
<dbReference type="Proteomes" id="UP000585609">
    <property type="component" value="Unassembled WGS sequence"/>
</dbReference>
<dbReference type="GO" id="GO:0016491">
    <property type="term" value="F:oxidoreductase activity"/>
    <property type="evidence" value="ECO:0007669"/>
    <property type="project" value="InterPro"/>
</dbReference>
<sequence length="54" mass="5465">GLIVIGGRAGDFVGAFLIAGTIVVLGPVGLRPGAGMKRGTIVAFQEPDLLPTFQ</sequence>
<accession>A0A6V8P073</accession>
<reference evidence="2 3" key="1">
    <citation type="journal article" date="2020" name="Front. Microbiol.">
        <title>Single-cell genomics of novel Actinobacteria with the Wood-Ljungdahl pathway discovered in a serpentinizing system.</title>
        <authorList>
            <person name="Merino N."/>
            <person name="Kawai M."/>
            <person name="Boyd E.S."/>
            <person name="Colman D.R."/>
            <person name="McGlynn S.E."/>
            <person name="Nealson K.H."/>
            <person name="Kurokawa K."/>
            <person name="Hongoh Y."/>
        </authorList>
    </citation>
    <scope>NUCLEOTIDE SEQUENCE [LARGE SCALE GENOMIC DNA]</scope>
    <source>
        <strain evidence="2 3">S09_30</strain>
    </source>
</reference>
<comment type="caution">
    <text evidence="2">The sequence shown here is derived from an EMBL/GenBank/DDBJ whole genome shotgun (WGS) entry which is preliminary data.</text>
</comment>
<dbReference type="SUPFAM" id="SSF69336">
    <property type="entry name" value="Alpha subunit of glutamate synthase, C-terminal domain"/>
    <property type="match status" value="1"/>
</dbReference>
<gene>
    <name evidence="2" type="ORF">HKBW3S09_01652</name>
</gene>
<keyword evidence="1" id="KW-0472">Membrane</keyword>
<organism evidence="2 3">
    <name type="scientific">Candidatus Hakubella thermalkaliphila</name>
    <dbReference type="NCBI Taxonomy" id="2754717"/>
    <lineage>
        <taxon>Bacteria</taxon>
        <taxon>Bacillati</taxon>
        <taxon>Actinomycetota</taxon>
        <taxon>Actinomycetota incertae sedis</taxon>
        <taxon>Candidatus Hakubellales</taxon>
        <taxon>Candidatus Hakubellaceae</taxon>
        <taxon>Candidatus Hakubella</taxon>
    </lineage>
</organism>
<evidence type="ECO:0000313" key="3">
    <source>
        <dbReference type="Proteomes" id="UP000585609"/>
    </source>
</evidence>
<dbReference type="InterPro" id="IPR036485">
    <property type="entry name" value="Glu_synth_asu_C_sf"/>
</dbReference>